<evidence type="ECO:0000313" key="2">
    <source>
        <dbReference type="Proteomes" id="UP000248326"/>
    </source>
</evidence>
<dbReference type="RefSeq" id="WP_110887607.1">
    <property type="nucleotide sequence ID" value="NZ_QJSX01000012.1"/>
</dbReference>
<evidence type="ECO:0000313" key="1">
    <source>
        <dbReference type="EMBL" id="PYE52713.1"/>
    </source>
</evidence>
<dbReference type="AlphaFoldDB" id="A0A318S4U3"/>
<sequence>MTKAARKTDTPTAPDTATFETFDALMATAAVDSVIAPLARDGADGVTLNRELSAALAVAHDRWGLGLLHLRHEAHLVQGGDRADIALLVDGREAARVSAGSAAIRASYEAMRATDENDLSAWGVLPDGHRAVIKNSAQVRVLIEDARDFETHWTTERSGAYSRVWRSGDTLGVEVHRPASPSTALSDAAWDAIASIKNRTLQRELMQRSNTVGMLGALLGARHKNAAAALEHLPEAHFTIRSVVVRATGSEGRDFERYKALVKEATAQLEDLQAAGTRHLGQLLALGLK</sequence>
<dbReference type="Proteomes" id="UP000248326">
    <property type="component" value="Unassembled WGS sequence"/>
</dbReference>
<reference evidence="1 2" key="1">
    <citation type="submission" date="2018-06" db="EMBL/GenBank/DDBJ databases">
        <title>Genomic Encyclopedia of Type Strains, Phase IV (KMG-IV): sequencing the most valuable type-strain genomes for metagenomic binning, comparative biology and taxonomic classification.</title>
        <authorList>
            <person name="Goeker M."/>
        </authorList>
    </citation>
    <scope>NUCLEOTIDE SEQUENCE [LARGE SCALE GENOMIC DNA]</scope>
    <source>
        <strain evidence="1 2">DSM 18048</strain>
    </source>
</reference>
<keyword evidence="2" id="KW-1185">Reference proteome</keyword>
<dbReference type="OrthoDB" id="62065at2"/>
<organism evidence="1 2">
    <name type="scientific">Deinococcus yavapaiensis KR-236</name>
    <dbReference type="NCBI Taxonomy" id="694435"/>
    <lineage>
        <taxon>Bacteria</taxon>
        <taxon>Thermotogati</taxon>
        <taxon>Deinococcota</taxon>
        <taxon>Deinococci</taxon>
        <taxon>Deinococcales</taxon>
        <taxon>Deinococcaceae</taxon>
        <taxon>Deinococcus</taxon>
    </lineage>
</organism>
<dbReference type="EMBL" id="QJSX01000012">
    <property type="protein sequence ID" value="PYE52713.1"/>
    <property type="molecule type" value="Genomic_DNA"/>
</dbReference>
<name>A0A318S4U3_9DEIO</name>
<accession>A0A318S4U3</accession>
<gene>
    <name evidence="1" type="ORF">DES52_11234</name>
</gene>
<proteinExistence type="predicted"/>
<protein>
    <submittedName>
        <fullName evidence="1">Uncharacterized protein</fullName>
    </submittedName>
</protein>
<comment type="caution">
    <text evidence="1">The sequence shown here is derived from an EMBL/GenBank/DDBJ whole genome shotgun (WGS) entry which is preliminary data.</text>
</comment>